<evidence type="ECO:0000256" key="3">
    <source>
        <dbReference type="ARBA" id="ARBA00023242"/>
    </source>
</evidence>
<dbReference type="GO" id="GO:0030619">
    <property type="term" value="F:U1 snRNA binding"/>
    <property type="evidence" value="ECO:0007669"/>
    <property type="project" value="TreeGrafter"/>
</dbReference>
<dbReference type="InParanoid" id="A0A6P6YA78"/>
<dbReference type="KEGG" id="dpte:113796155"/>
<accession>A0A6P6YA78</accession>
<gene>
    <name evidence="7" type="primary">LOC113796155</name>
</gene>
<evidence type="ECO:0000256" key="1">
    <source>
        <dbReference type="ARBA" id="ARBA00004123"/>
    </source>
</evidence>
<organism evidence="6 7">
    <name type="scientific">Dermatophagoides pteronyssinus</name>
    <name type="common">European house dust mite</name>
    <dbReference type="NCBI Taxonomy" id="6956"/>
    <lineage>
        <taxon>Eukaryota</taxon>
        <taxon>Metazoa</taxon>
        <taxon>Ecdysozoa</taxon>
        <taxon>Arthropoda</taxon>
        <taxon>Chelicerata</taxon>
        <taxon>Arachnida</taxon>
        <taxon>Acari</taxon>
        <taxon>Acariformes</taxon>
        <taxon>Sarcoptiformes</taxon>
        <taxon>Astigmata</taxon>
        <taxon>Psoroptidia</taxon>
        <taxon>Analgoidea</taxon>
        <taxon>Pyroglyphidae</taxon>
        <taxon>Dermatophagoidinae</taxon>
        <taxon>Dermatophagoides</taxon>
    </lineage>
</organism>
<evidence type="ECO:0000256" key="2">
    <source>
        <dbReference type="ARBA" id="ARBA00022884"/>
    </source>
</evidence>
<dbReference type="InterPro" id="IPR035979">
    <property type="entry name" value="RBD_domain_sf"/>
</dbReference>
<keyword evidence="2 4" id="KW-0694">RNA-binding</keyword>
<comment type="subcellular location">
    <subcellularLocation>
        <location evidence="1">Nucleus</location>
    </subcellularLocation>
</comment>
<evidence type="ECO:0000256" key="4">
    <source>
        <dbReference type="PROSITE-ProRule" id="PRU00176"/>
    </source>
</evidence>
<sequence>MPKSDLLTSNPWSKLSKKKLKALSETSETSQTQEEDHRKIELIKKNPVLVMFNIPYDSTENDIREIIDKYTSGYSIYFMTNKEEYAPKSLDSIKGRAELPNVANNVLPEDENFKKPANNTLYVSNINFETPEKKLVEYFSKFNGFRKFTLLKSRKNSKSIGHGFATFATCEDAQDAVRKLASVTIDGHLLVIEYAKRQINTEEQEDEDVEGLSEFKTTKLLIKNLAFETNIKDLKVLFGSIVKVKNIRLPKKANGTPRGFAFVEFHSLSDLKKAVNKLFNVHLLGRRMIFLPSNHNDEE</sequence>
<dbReference type="InterPro" id="IPR012677">
    <property type="entry name" value="Nucleotide-bd_a/b_plait_sf"/>
</dbReference>
<dbReference type="PROSITE" id="PS50102">
    <property type="entry name" value="RRM"/>
    <property type="match status" value="2"/>
</dbReference>
<dbReference type="GO" id="GO:0005685">
    <property type="term" value="C:U1 snRNP"/>
    <property type="evidence" value="ECO:0007669"/>
    <property type="project" value="TreeGrafter"/>
</dbReference>
<evidence type="ECO:0000313" key="7">
    <source>
        <dbReference type="RefSeq" id="XP_027202195.1"/>
    </source>
</evidence>
<feature type="domain" description="RRM" evidence="5">
    <location>
        <begin position="119"/>
        <end position="197"/>
    </location>
</feature>
<dbReference type="GO" id="GO:0000398">
    <property type="term" value="P:mRNA splicing, via spliceosome"/>
    <property type="evidence" value="ECO:0007669"/>
    <property type="project" value="TreeGrafter"/>
</dbReference>
<feature type="domain" description="RRM" evidence="5">
    <location>
        <begin position="218"/>
        <end position="295"/>
    </location>
</feature>
<dbReference type="RefSeq" id="XP_027202195.1">
    <property type="nucleotide sequence ID" value="XM_027346394.1"/>
</dbReference>
<name>A0A6P6YA78_DERPT</name>
<dbReference type="GO" id="GO:0071011">
    <property type="term" value="C:precatalytic spliceosome"/>
    <property type="evidence" value="ECO:0007669"/>
    <property type="project" value="TreeGrafter"/>
</dbReference>
<keyword evidence="6" id="KW-1185">Reference proteome</keyword>
<dbReference type="GO" id="GO:0003729">
    <property type="term" value="F:mRNA binding"/>
    <property type="evidence" value="ECO:0007669"/>
    <property type="project" value="TreeGrafter"/>
</dbReference>
<dbReference type="AlphaFoldDB" id="A0A6P6YA78"/>
<dbReference type="OrthoDB" id="167718at2759"/>
<dbReference type="SMART" id="SM00360">
    <property type="entry name" value="RRM"/>
    <property type="match status" value="2"/>
</dbReference>
<dbReference type="InterPro" id="IPR051183">
    <property type="entry name" value="U1_U11-U12_snRNP_70-35kDa"/>
</dbReference>
<reference evidence="7" key="1">
    <citation type="submission" date="2025-08" db="UniProtKB">
        <authorList>
            <consortium name="RefSeq"/>
        </authorList>
    </citation>
    <scope>IDENTIFICATION</scope>
    <source>
        <strain evidence="7">Airmid</strain>
    </source>
</reference>
<dbReference type="Proteomes" id="UP000515146">
    <property type="component" value="Unplaced"/>
</dbReference>
<evidence type="ECO:0000313" key="6">
    <source>
        <dbReference type="Proteomes" id="UP000515146"/>
    </source>
</evidence>
<keyword evidence="3" id="KW-0539">Nucleus</keyword>
<dbReference type="PANTHER" id="PTHR13952:SF21">
    <property type="entry name" value="POLYNUCLEOTIDE ADENYLYLTRANSFERASE DOMAIN_RNA RECOGNITION MOTIF PROTEIN-RELATED"/>
    <property type="match status" value="1"/>
</dbReference>
<dbReference type="Pfam" id="PF00076">
    <property type="entry name" value="RRM_1"/>
    <property type="match status" value="2"/>
</dbReference>
<dbReference type="InterPro" id="IPR000504">
    <property type="entry name" value="RRM_dom"/>
</dbReference>
<dbReference type="PANTHER" id="PTHR13952">
    <property type="entry name" value="U1 SMALL NUCLEAR RIBONUCLEOPROTEIN 70 KD"/>
    <property type="match status" value="1"/>
</dbReference>
<dbReference type="Gene3D" id="3.30.70.330">
    <property type="match status" value="2"/>
</dbReference>
<proteinExistence type="predicted"/>
<evidence type="ECO:0000259" key="5">
    <source>
        <dbReference type="PROSITE" id="PS50102"/>
    </source>
</evidence>
<dbReference type="GO" id="GO:0071004">
    <property type="term" value="C:U2-type prespliceosome"/>
    <property type="evidence" value="ECO:0007669"/>
    <property type="project" value="TreeGrafter"/>
</dbReference>
<dbReference type="SUPFAM" id="SSF54928">
    <property type="entry name" value="RNA-binding domain, RBD"/>
    <property type="match status" value="2"/>
</dbReference>
<protein>
    <submittedName>
        <fullName evidence="7">Multiple RNA-binding domain-containing protein 1-like</fullName>
    </submittedName>
</protein>